<dbReference type="EMBL" id="RWIS01000007">
    <property type="protein sequence ID" value="RSK32466.1"/>
    <property type="molecule type" value="Genomic_DNA"/>
</dbReference>
<dbReference type="RefSeq" id="WP_125430445.1">
    <property type="nucleotide sequence ID" value="NZ_RWIS01000007.1"/>
</dbReference>
<dbReference type="OrthoDB" id="9829250at2"/>
<protein>
    <recommendedName>
        <fullName evidence="4">Lipoprotein</fullName>
    </recommendedName>
</protein>
<evidence type="ECO:0000256" key="1">
    <source>
        <dbReference type="SAM" id="SignalP"/>
    </source>
</evidence>
<evidence type="ECO:0000313" key="2">
    <source>
        <dbReference type="EMBL" id="RSK32466.1"/>
    </source>
</evidence>
<feature type="signal peptide" evidence="1">
    <location>
        <begin position="1"/>
        <end position="21"/>
    </location>
</feature>
<dbReference type="AlphaFoldDB" id="A0A428JIJ6"/>
<proteinExistence type="predicted"/>
<accession>A0A428JIJ6</accession>
<keyword evidence="3" id="KW-1185">Reference proteome</keyword>
<name>A0A428JIJ6_9BACT</name>
<reference evidence="2 3" key="1">
    <citation type="submission" date="2018-12" db="EMBL/GenBank/DDBJ databases">
        <authorList>
            <person name="Feng G."/>
            <person name="Zhu H."/>
        </authorList>
    </citation>
    <scope>NUCLEOTIDE SEQUENCE [LARGE SCALE GENOMIC DNA]</scope>
    <source>
        <strain evidence="2 3">9PBR-2</strain>
    </source>
</reference>
<comment type="caution">
    <text evidence="2">The sequence shown here is derived from an EMBL/GenBank/DDBJ whole genome shotgun (WGS) entry which is preliminary data.</text>
</comment>
<evidence type="ECO:0008006" key="4">
    <source>
        <dbReference type="Google" id="ProtNLM"/>
    </source>
</evidence>
<dbReference type="PROSITE" id="PS51257">
    <property type="entry name" value="PROKAR_LIPOPROTEIN"/>
    <property type="match status" value="1"/>
</dbReference>
<keyword evidence="1" id="KW-0732">Signal</keyword>
<sequence length="165" mass="18740">MRFYVDSLFYLILLLSTSACSYESHAPADFSINLDCGDDEVHLSGTAQTFTRKIIFAGDTTVNISFSRPQLDSIYQELSDMNYNALPANVTALCTEQVVPRGSRTILTIRENGRTKQIVYDDDCYRYAPDDIRAKRLRHIIAVIIHMTERNPVVKNLPESGFIRL</sequence>
<organism evidence="2 3">
    <name type="scientific">Hymenobacter metallilatus</name>
    <dbReference type="NCBI Taxonomy" id="2493666"/>
    <lineage>
        <taxon>Bacteria</taxon>
        <taxon>Pseudomonadati</taxon>
        <taxon>Bacteroidota</taxon>
        <taxon>Cytophagia</taxon>
        <taxon>Cytophagales</taxon>
        <taxon>Hymenobacteraceae</taxon>
        <taxon>Hymenobacter</taxon>
    </lineage>
</organism>
<gene>
    <name evidence="2" type="ORF">EI290_12100</name>
</gene>
<evidence type="ECO:0000313" key="3">
    <source>
        <dbReference type="Proteomes" id="UP000280066"/>
    </source>
</evidence>
<dbReference type="Proteomes" id="UP000280066">
    <property type="component" value="Unassembled WGS sequence"/>
</dbReference>
<feature type="chain" id="PRO_5019289563" description="Lipoprotein" evidence="1">
    <location>
        <begin position="22"/>
        <end position="165"/>
    </location>
</feature>